<accession>A0ABU7AJU6</accession>
<dbReference type="Pfam" id="PF01823">
    <property type="entry name" value="MACPF"/>
    <property type="match status" value="1"/>
</dbReference>
<proteinExistence type="predicted"/>
<dbReference type="SMART" id="SM00457">
    <property type="entry name" value="MACPF"/>
    <property type="match status" value="1"/>
</dbReference>
<dbReference type="EMBL" id="JAHUTI010019686">
    <property type="protein sequence ID" value="MED6237744.1"/>
    <property type="molecule type" value="Genomic_DNA"/>
</dbReference>
<dbReference type="InterPro" id="IPR037300">
    <property type="entry name" value="Perforin-1_C2"/>
</dbReference>
<dbReference type="PANTHER" id="PTHR46096">
    <property type="entry name" value="PERFORIN-1"/>
    <property type="match status" value="1"/>
</dbReference>
<evidence type="ECO:0000259" key="3">
    <source>
        <dbReference type="PROSITE" id="PS50004"/>
    </source>
</evidence>
<reference evidence="5 6" key="1">
    <citation type="submission" date="2021-07" db="EMBL/GenBank/DDBJ databases">
        <authorList>
            <person name="Palmer J.M."/>
        </authorList>
    </citation>
    <scope>NUCLEOTIDE SEQUENCE [LARGE SCALE GENOMIC DNA]</scope>
    <source>
        <strain evidence="5 6">AT_MEX2019</strain>
        <tissue evidence="5">Muscle</tissue>
    </source>
</reference>
<dbReference type="CDD" id="cd04032">
    <property type="entry name" value="C2_Perforin"/>
    <property type="match status" value="1"/>
</dbReference>
<evidence type="ECO:0000256" key="2">
    <source>
        <dbReference type="SAM" id="SignalP"/>
    </source>
</evidence>
<dbReference type="Pfam" id="PF00168">
    <property type="entry name" value="C2"/>
    <property type="match status" value="1"/>
</dbReference>
<protein>
    <recommendedName>
        <fullName evidence="7">Perforin-1-like</fullName>
    </recommendedName>
</protein>
<comment type="caution">
    <text evidence="5">The sequence shown here is derived from an EMBL/GenBank/DDBJ whole genome shotgun (WGS) entry which is preliminary data.</text>
</comment>
<sequence>MQRERLIQKSASTVQVNRTMLLLHLGIFAGLLLSFPQCTTGVCTEGTPKQCQEADFVPGSNLAGEGFDITKMELKGAFVLNMDRWKHRNKKCTLCVNPYMMNKRQKLPLSVVDWRAKQSCSTKVSSNLHKSSEALVTSTSSSVENNWKASLEFQTVKTGASLMLAGTNSKVADYSMEKTKNDKFSFASLSMSCEYYSYRVSSLPRLHKEFSRAVKQLPPVYSQESKEQFYTIIDTFGTHYISKVKVGGKIQSVTSIRQCQASLQGLSAEEVQMCLEVEASASFRVTVKSESKHCKKDIQKSESKSAFSDLFNDRFTEIKGGHSTEPDLLFSADKNPSAYKEWLNTIPQNPDIISYSVGSLHELLPANTTTWFNLRSAISHYILEKGLVINCTERCRKDSRDHCVCQCHNDPAVNSDCCPTRKSMARVILTVQRATGLWGDYFTSTDGFVKVFYHKAEVRRSPVINNNNNPHWGMVVDLGSQDLSTASKLRIEVWDQDNGWDDDLLGACEPVLANGIKEDVCNLNHGRFYFKWEVKCAPSLSGNLCTEYVQTPMNPSLKKLYVSRHAHPIPKPMLLEMGVFVNKSASAKLAFWRNQTLTAKMQTYDFK</sequence>
<evidence type="ECO:0000313" key="6">
    <source>
        <dbReference type="Proteomes" id="UP001345963"/>
    </source>
</evidence>
<evidence type="ECO:0008006" key="7">
    <source>
        <dbReference type="Google" id="ProtNLM"/>
    </source>
</evidence>
<name>A0ABU7AJU6_9TELE</name>
<dbReference type="SMART" id="SM00239">
    <property type="entry name" value="C2"/>
    <property type="match status" value="1"/>
</dbReference>
<dbReference type="InterPro" id="IPR052784">
    <property type="entry name" value="Perforin-1_pore-forming"/>
</dbReference>
<dbReference type="Gene3D" id="2.60.40.150">
    <property type="entry name" value="C2 domain"/>
    <property type="match status" value="1"/>
</dbReference>
<feature type="domain" description="C2" evidence="3">
    <location>
        <begin position="407"/>
        <end position="525"/>
    </location>
</feature>
<dbReference type="PROSITE" id="PS51412">
    <property type="entry name" value="MACPF_2"/>
    <property type="match status" value="1"/>
</dbReference>
<organism evidence="5 6">
    <name type="scientific">Ataeniobius toweri</name>
    <dbReference type="NCBI Taxonomy" id="208326"/>
    <lineage>
        <taxon>Eukaryota</taxon>
        <taxon>Metazoa</taxon>
        <taxon>Chordata</taxon>
        <taxon>Craniata</taxon>
        <taxon>Vertebrata</taxon>
        <taxon>Euteleostomi</taxon>
        <taxon>Actinopterygii</taxon>
        <taxon>Neopterygii</taxon>
        <taxon>Teleostei</taxon>
        <taxon>Neoteleostei</taxon>
        <taxon>Acanthomorphata</taxon>
        <taxon>Ovalentaria</taxon>
        <taxon>Atherinomorphae</taxon>
        <taxon>Cyprinodontiformes</taxon>
        <taxon>Goodeidae</taxon>
        <taxon>Ataeniobius</taxon>
    </lineage>
</organism>
<dbReference type="InterPro" id="IPR020864">
    <property type="entry name" value="MACPF"/>
</dbReference>
<evidence type="ECO:0000256" key="1">
    <source>
        <dbReference type="ARBA" id="ARBA00022729"/>
    </source>
</evidence>
<evidence type="ECO:0000259" key="4">
    <source>
        <dbReference type="PROSITE" id="PS51412"/>
    </source>
</evidence>
<evidence type="ECO:0000313" key="5">
    <source>
        <dbReference type="EMBL" id="MED6237744.1"/>
    </source>
</evidence>
<gene>
    <name evidence="5" type="ORF">ATANTOWER_005636</name>
</gene>
<keyword evidence="6" id="KW-1185">Reference proteome</keyword>
<feature type="chain" id="PRO_5045176294" description="Perforin-1-like" evidence="2">
    <location>
        <begin position="42"/>
        <end position="607"/>
    </location>
</feature>
<keyword evidence="1 2" id="KW-0732">Signal</keyword>
<dbReference type="PROSITE" id="PS50004">
    <property type="entry name" value="C2"/>
    <property type="match status" value="1"/>
</dbReference>
<feature type="domain" description="MACPF" evidence="4">
    <location>
        <begin position="47"/>
        <end position="389"/>
    </location>
</feature>
<dbReference type="Proteomes" id="UP001345963">
    <property type="component" value="Unassembled WGS sequence"/>
</dbReference>
<dbReference type="PANTHER" id="PTHR46096:SF3">
    <property type="entry name" value="PERFORIN-1"/>
    <property type="match status" value="1"/>
</dbReference>
<dbReference type="InterPro" id="IPR035892">
    <property type="entry name" value="C2_domain_sf"/>
</dbReference>
<dbReference type="SUPFAM" id="SSF49562">
    <property type="entry name" value="C2 domain (Calcium/lipid-binding domain, CaLB)"/>
    <property type="match status" value="1"/>
</dbReference>
<feature type="signal peptide" evidence="2">
    <location>
        <begin position="1"/>
        <end position="41"/>
    </location>
</feature>
<dbReference type="InterPro" id="IPR000008">
    <property type="entry name" value="C2_dom"/>
</dbReference>